<keyword evidence="11" id="KW-1185">Reference proteome</keyword>
<dbReference type="SUPFAM" id="SSF116726">
    <property type="entry name" value="TrkA C-terminal domain-like"/>
    <property type="match status" value="1"/>
</dbReference>
<dbReference type="Pfam" id="PF06241">
    <property type="entry name" value="Castor_Poll_mid"/>
    <property type="match status" value="1"/>
</dbReference>
<dbReference type="EMBL" id="CP048914">
    <property type="protein sequence ID" value="QMS85122.1"/>
    <property type="molecule type" value="Genomic_DNA"/>
</dbReference>
<feature type="domain" description="RCK C-terminal" evidence="9">
    <location>
        <begin position="274"/>
        <end position="357"/>
    </location>
</feature>
<dbReference type="KEGG" id="xcl:G4Z02_04975"/>
<protein>
    <recommendedName>
        <fullName evidence="9">RCK C-terminal domain-containing protein</fullName>
    </recommendedName>
</protein>
<dbReference type="GO" id="GO:0008324">
    <property type="term" value="F:monoatomic cation transmembrane transporter activity"/>
    <property type="evidence" value="ECO:0007669"/>
    <property type="project" value="InterPro"/>
</dbReference>
<dbReference type="PROSITE" id="PS51202">
    <property type="entry name" value="RCK_C"/>
    <property type="match status" value="1"/>
</dbReference>
<dbReference type="RefSeq" id="WP_258876895.1">
    <property type="nucleotide sequence ID" value="NZ_CP048914.1"/>
</dbReference>
<comment type="similarity">
    <text evidence="2">Belongs to the castor/pollux (TC 1.A.1.23) family.</text>
</comment>
<reference evidence="10 11" key="1">
    <citation type="submission" date="2020-02" db="EMBL/GenBank/DDBJ databases">
        <authorList>
            <person name="Zheng R.K."/>
            <person name="Sun C.M."/>
        </authorList>
    </citation>
    <scope>NUCLEOTIDE SEQUENCE [LARGE SCALE GENOMIC DNA]</scope>
    <source>
        <strain evidence="11">zrk13</strain>
    </source>
</reference>
<evidence type="ECO:0000256" key="5">
    <source>
        <dbReference type="ARBA" id="ARBA00022989"/>
    </source>
</evidence>
<evidence type="ECO:0000256" key="2">
    <source>
        <dbReference type="ARBA" id="ARBA00008577"/>
    </source>
</evidence>
<organism evidence="10 11">
    <name type="scientific">Candidatus Xianfuyuplasma coldseepsis</name>
    <dbReference type="NCBI Taxonomy" id="2782163"/>
    <lineage>
        <taxon>Bacteria</taxon>
        <taxon>Bacillati</taxon>
        <taxon>Mycoplasmatota</taxon>
        <taxon>Mollicutes</taxon>
        <taxon>Candidatus Izemoplasmatales</taxon>
        <taxon>Candidatus Izemoplasmataceae</taxon>
        <taxon>Candidatus Xianfuyuplasma</taxon>
    </lineage>
</organism>
<dbReference type="InterPro" id="IPR044849">
    <property type="entry name" value="CASTOR/POLLUX/SYM8-like"/>
</dbReference>
<proteinExistence type="inferred from homology"/>
<dbReference type="PANTHER" id="PTHR31563">
    <property type="entry name" value="ION CHANNEL POLLUX-RELATED"/>
    <property type="match status" value="1"/>
</dbReference>
<evidence type="ECO:0000256" key="7">
    <source>
        <dbReference type="ARBA" id="ARBA00023136"/>
    </source>
</evidence>
<evidence type="ECO:0000256" key="6">
    <source>
        <dbReference type="ARBA" id="ARBA00023065"/>
    </source>
</evidence>
<evidence type="ECO:0000313" key="11">
    <source>
        <dbReference type="Proteomes" id="UP000514720"/>
    </source>
</evidence>
<evidence type="ECO:0000259" key="9">
    <source>
        <dbReference type="PROSITE" id="PS51202"/>
    </source>
</evidence>
<dbReference type="PANTHER" id="PTHR31563:SF10">
    <property type="entry name" value="ION CHANNEL POLLUX-RELATED"/>
    <property type="match status" value="1"/>
</dbReference>
<dbReference type="AlphaFoldDB" id="A0A7L7KS86"/>
<evidence type="ECO:0000256" key="4">
    <source>
        <dbReference type="ARBA" id="ARBA00022692"/>
    </source>
</evidence>
<feature type="transmembrane region" description="Helical" evidence="8">
    <location>
        <begin position="75"/>
        <end position="103"/>
    </location>
</feature>
<feature type="transmembrane region" description="Helical" evidence="8">
    <location>
        <begin position="21"/>
        <end position="46"/>
    </location>
</feature>
<accession>A0A7L7KS86</accession>
<comment type="subcellular location">
    <subcellularLocation>
        <location evidence="1">Endomembrane system</location>
        <topology evidence="1">Multi-pass membrane protein</topology>
    </subcellularLocation>
</comment>
<evidence type="ECO:0000256" key="3">
    <source>
        <dbReference type="ARBA" id="ARBA00022448"/>
    </source>
</evidence>
<gene>
    <name evidence="10" type="ORF">G4Z02_04975</name>
</gene>
<dbReference type="Gene3D" id="3.30.70.1450">
    <property type="entry name" value="Regulator of K+ conductance, C-terminal domain"/>
    <property type="match status" value="1"/>
</dbReference>
<keyword evidence="3" id="KW-0813">Transport</keyword>
<evidence type="ECO:0000256" key="8">
    <source>
        <dbReference type="SAM" id="Phobius"/>
    </source>
</evidence>
<keyword evidence="6" id="KW-0406">Ion transport</keyword>
<dbReference type="GO" id="GO:0006813">
    <property type="term" value="P:potassium ion transport"/>
    <property type="evidence" value="ECO:0007669"/>
    <property type="project" value="InterPro"/>
</dbReference>
<dbReference type="Pfam" id="PF22614">
    <property type="entry name" value="Slo-like_RCK"/>
    <property type="match status" value="1"/>
</dbReference>
<dbReference type="InterPro" id="IPR006037">
    <property type="entry name" value="RCK_C"/>
</dbReference>
<dbReference type="GO" id="GO:0012505">
    <property type="term" value="C:endomembrane system"/>
    <property type="evidence" value="ECO:0007669"/>
    <property type="project" value="UniProtKB-SubCell"/>
</dbReference>
<evidence type="ECO:0000256" key="1">
    <source>
        <dbReference type="ARBA" id="ARBA00004127"/>
    </source>
</evidence>
<dbReference type="InterPro" id="IPR036721">
    <property type="entry name" value="RCK_C_sf"/>
</dbReference>
<dbReference type="InterPro" id="IPR010420">
    <property type="entry name" value="CASTOR/POLLUX/SYM8_dom"/>
</dbReference>
<keyword evidence="4 8" id="KW-0812">Transmembrane</keyword>
<keyword evidence="7 8" id="KW-0472">Membrane</keyword>
<evidence type="ECO:0000313" key="10">
    <source>
        <dbReference type="EMBL" id="QMS85122.1"/>
    </source>
</evidence>
<name>A0A7L7KS86_9MOLU</name>
<sequence length="614" mass="69584">MKRLKDYIRYKYDQFISMGTISLIIGLLFILLLIIGILSIIMIFIFPEYRFLEVFWLTFLRALDPGTLAGDEGTFGYVVVLAIATFVGIFIFSMFISFILNGFQEKLETLRKGRSTVIEKNHTVILGNSPSLKVVLSELVLANENQKKGVVVVLSEEDPLELSLVVKDFIKDFKTTKVIYRKGSIFNVDDLQMCSINDARSIIMIENDITNIKALVALSSMDYFNKGKGKVAALFRNKDNLKVAEKLVGNLGNFIYVEDAITKIIAQSCLQAGLSNIYSDLFDFAGDEIYVNPGTGLVGRTYVDAQKSFSKSILIGLIRDNQPLINPPGNEVIQQGDQIIVISEDDDTAIVEQVVQDYNKDLIIDKPRVSNIEETNILFIGYNQKVASIIKEFDQYVKPGSTITILTNYERGTSRIKKMESSLKNLSIRIINEVTFDRQIIEDVVQYTDRSIVIFQNEEVPRQDKDSQTLLTLLHLRDIERVCDREFDIVTEIFDVRNTAIIELAKVDDFLISEQLTSRMLTQIAENPYLVSILEILLNKNGVEVYLKPVEEYVETEEPITGYTLVEACAKKGETFLGFKTYSRSGRERLCMNPLKTKEVTLYPGDKMIVLSID</sequence>
<dbReference type="Proteomes" id="UP000514720">
    <property type="component" value="Chromosome"/>
</dbReference>
<dbReference type="InterPro" id="IPR003148">
    <property type="entry name" value="RCK_N"/>
</dbReference>
<dbReference type="Gene3D" id="3.40.50.720">
    <property type="entry name" value="NAD(P)-binding Rossmann-like Domain"/>
    <property type="match status" value="2"/>
</dbReference>
<keyword evidence="5 8" id="KW-1133">Transmembrane helix</keyword>